<dbReference type="AlphaFoldDB" id="A0A843X8G6"/>
<dbReference type="Proteomes" id="UP000652761">
    <property type="component" value="Unassembled WGS sequence"/>
</dbReference>
<evidence type="ECO:0000313" key="2">
    <source>
        <dbReference type="Proteomes" id="UP000652761"/>
    </source>
</evidence>
<name>A0A843X8G6_COLES</name>
<evidence type="ECO:0000313" key="1">
    <source>
        <dbReference type="EMBL" id="MQM15613.1"/>
    </source>
</evidence>
<organism evidence="1 2">
    <name type="scientific">Colocasia esculenta</name>
    <name type="common">Wild taro</name>
    <name type="synonym">Arum esculentum</name>
    <dbReference type="NCBI Taxonomy" id="4460"/>
    <lineage>
        <taxon>Eukaryota</taxon>
        <taxon>Viridiplantae</taxon>
        <taxon>Streptophyta</taxon>
        <taxon>Embryophyta</taxon>
        <taxon>Tracheophyta</taxon>
        <taxon>Spermatophyta</taxon>
        <taxon>Magnoliopsida</taxon>
        <taxon>Liliopsida</taxon>
        <taxon>Araceae</taxon>
        <taxon>Aroideae</taxon>
        <taxon>Colocasieae</taxon>
        <taxon>Colocasia</taxon>
    </lineage>
</organism>
<sequence length="529" mass="56964">MLRSVEPALGVNRRACRDQSTCRVQIATGPGVVTPSEVAADRAVVISGSGPSPRRGVLPFFQVQPARRLRTCAKAKKTYRGLDKESLTQSRVFPMERWSKSRESRDRANRRVQLSGRDGLKGRNQVATHRAVALRPSQHPCMSRSVEPALGVNRREGRDQSTCRVQIATGPGVTTPSKVATDRAVAISGSGPSPRKVYGPLVQVSGVCASCEASCEAWWAGNWALSAHRSYAYEPDKGVHCVLNVTALVVVFTLPLFGSTSTCAPRVVRRAGHADVDSGKATASYVAFRAVASSTRPREVAAAVLQAIRWFGGVFGALSPRGRRVERGRRRAVFGLSVPREAGNAAAPSNAAVPSLAVAPSATVATACVFVEVPSSDLPLLPPVWGNFDSFGKNPEMLLIKTPMKTMVNDVNDDRVYVLELCFVLNLSSVAARLRVCPGVGTVVVVVSERRLNGCGLTLMVLVPFMGTYFSWYMVYQPFQVLWWSCAPWSSCGLAVSVACGDVVADLYHQHLSCSRDCVSLYSVGVCPK</sequence>
<proteinExistence type="predicted"/>
<protein>
    <submittedName>
        <fullName evidence="1">Uncharacterized protein</fullName>
    </submittedName>
</protein>
<reference evidence="1" key="1">
    <citation type="submission" date="2017-07" db="EMBL/GenBank/DDBJ databases">
        <title>Taro Niue Genome Assembly and Annotation.</title>
        <authorList>
            <person name="Atibalentja N."/>
            <person name="Keating K."/>
            <person name="Fields C.J."/>
        </authorList>
    </citation>
    <scope>NUCLEOTIDE SEQUENCE</scope>
    <source>
        <strain evidence="1">Niue_2</strain>
        <tissue evidence="1">Leaf</tissue>
    </source>
</reference>
<dbReference type="EMBL" id="NMUH01006603">
    <property type="protein sequence ID" value="MQM15613.1"/>
    <property type="molecule type" value="Genomic_DNA"/>
</dbReference>
<keyword evidence="2" id="KW-1185">Reference proteome</keyword>
<comment type="caution">
    <text evidence="1">The sequence shown here is derived from an EMBL/GenBank/DDBJ whole genome shotgun (WGS) entry which is preliminary data.</text>
</comment>
<gene>
    <name evidence="1" type="ORF">Taro_048560</name>
</gene>
<accession>A0A843X8G6</accession>